<dbReference type="InterPro" id="IPR013525">
    <property type="entry name" value="ABC2_TM"/>
</dbReference>
<comment type="subcellular location">
    <subcellularLocation>
        <location evidence="1 8">Cell membrane</location>
        <topology evidence="1 8">Multi-pass membrane protein</topology>
    </subcellularLocation>
</comment>
<comment type="similarity">
    <text evidence="2 8">Belongs to the ABC-2 integral membrane protein family.</text>
</comment>
<feature type="transmembrane region" description="Helical" evidence="8">
    <location>
        <begin position="69"/>
        <end position="87"/>
    </location>
</feature>
<keyword evidence="5 8" id="KW-0812">Transmembrane</keyword>
<evidence type="ECO:0000256" key="6">
    <source>
        <dbReference type="ARBA" id="ARBA00022989"/>
    </source>
</evidence>
<comment type="caution">
    <text evidence="8">Lacks conserved residue(s) required for the propagation of feature annotation.</text>
</comment>
<dbReference type="RefSeq" id="WP_031540593.1">
    <property type="nucleotide sequence ID" value="NZ_JBBMFN010000008.1"/>
</dbReference>
<dbReference type="EMBL" id="JBBMFN010000008">
    <property type="protein sequence ID" value="MEQ2465168.1"/>
    <property type="molecule type" value="Genomic_DNA"/>
</dbReference>
<feature type="transmembrane region" description="Helical" evidence="8">
    <location>
        <begin position="37"/>
        <end position="57"/>
    </location>
</feature>
<keyword evidence="6 8" id="KW-1133">Transmembrane helix</keyword>
<gene>
    <name evidence="10" type="ORF">WMO63_05710</name>
</gene>
<evidence type="ECO:0000256" key="5">
    <source>
        <dbReference type="ARBA" id="ARBA00022692"/>
    </source>
</evidence>
<feature type="transmembrane region" description="Helical" evidence="8">
    <location>
        <begin position="239"/>
        <end position="257"/>
    </location>
</feature>
<dbReference type="PROSITE" id="PS51012">
    <property type="entry name" value="ABC_TM2"/>
    <property type="match status" value="1"/>
</dbReference>
<evidence type="ECO:0000259" key="9">
    <source>
        <dbReference type="PROSITE" id="PS51012"/>
    </source>
</evidence>
<proteinExistence type="inferred from homology"/>
<dbReference type="PANTHER" id="PTHR30413:SF10">
    <property type="entry name" value="CAPSULE POLYSACCHARIDE EXPORT INNER-MEMBRANE PROTEIN CTRC"/>
    <property type="match status" value="1"/>
</dbReference>
<feature type="domain" description="ABC transmembrane type-2" evidence="9">
    <location>
        <begin position="35"/>
        <end position="262"/>
    </location>
</feature>
<keyword evidence="4 8" id="KW-1003">Cell membrane</keyword>
<protein>
    <recommendedName>
        <fullName evidence="8">Transport permease protein</fullName>
    </recommendedName>
</protein>
<feature type="transmembrane region" description="Helical" evidence="8">
    <location>
        <begin position="108"/>
        <end position="137"/>
    </location>
</feature>
<evidence type="ECO:0000313" key="11">
    <source>
        <dbReference type="Proteomes" id="UP001465426"/>
    </source>
</evidence>
<comment type="caution">
    <text evidence="10">The sequence shown here is derived from an EMBL/GenBank/DDBJ whole genome shotgun (WGS) entry which is preliminary data.</text>
</comment>
<keyword evidence="7 8" id="KW-0472">Membrane</keyword>
<evidence type="ECO:0000256" key="4">
    <source>
        <dbReference type="ARBA" id="ARBA00022475"/>
    </source>
</evidence>
<dbReference type="Pfam" id="PF01061">
    <property type="entry name" value="ABC2_membrane"/>
    <property type="match status" value="1"/>
</dbReference>
<sequence>MRSMIQVLKEQRDNFHLIHRLSLYELKSANSNNYLGILWELINPAIQIAIYWFVFGFVQQRPEIEGTPYIFWMLSGIVLWFFIYPSITQGSRSIYARLRMVSRMNFPLSVIPSYVILSMLYPQMLLMGIVIILFQFFGYPISVYYLQIPYFLFGSIIFLFALALITSTISTIVRDFQMLLQSIMRVLLYITPILWSPDRFGEKFIFVMHINPFYYLIEGYRYALLGKGWYIFEHPEITIYFWVIVLLFLLVGSYMHVRFRRHFIDFI</sequence>
<keyword evidence="3 8" id="KW-0813">Transport</keyword>
<accession>A0ABV1EVQ4</accession>
<reference evidence="10 11" key="1">
    <citation type="submission" date="2024-03" db="EMBL/GenBank/DDBJ databases">
        <title>Human intestinal bacterial collection.</title>
        <authorList>
            <person name="Pauvert C."/>
            <person name="Hitch T.C.A."/>
            <person name="Clavel T."/>
        </authorList>
    </citation>
    <scope>NUCLEOTIDE SEQUENCE [LARGE SCALE GENOMIC DNA]</scope>
    <source>
        <strain evidence="10 11">CLA-SR-H024</strain>
    </source>
</reference>
<dbReference type="InterPro" id="IPR047817">
    <property type="entry name" value="ABC2_TM_bact-type"/>
</dbReference>
<organism evidence="10 11">
    <name type="scientific">Niallia hominis</name>
    <dbReference type="NCBI Taxonomy" id="3133173"/>
    <lineage>
        <taxon>Bacteria</taxon>
        <taxon>Bacillati</taxon>
        <taxon>Bacillota</taxon>
        <taxon>Bacilli</taxon>
        <taxon>Bacillales</taxon>
        <taxon>Bacillaceae</taxon>
        <taxon>Niallia</taxon>
    </lineage>
</organism>
<evidence type="ECO:0000256" key="8">
    <source>
        <dbReference type="RuleBase" id="RU361157"/>
    </source>
</evidence>
<keyword evidence="11" id="KW-1185">Reference proteome</keyword>
<evidence type="ECO:0000313" key="10">
    <source>
        <dbReference type="EMBL" id="MEQ2465168.1"/>
    </source>
</evidence>
<evidence type="ECO:0000256" key="3">
    <source>
        <dbReference type="ARBA" id="ARBA00022448"/>
    </source>
</evidence>
<name>A0ABV1EVQ4_9BACI</name>
<evidence type="ECO:0000256" key="7">
    <source>
        <dbReference type="ARBA" id="ARBA00023136"/>
    </source>
</evidence>
<feature type="transmembrane region" description="Helical" evidence="8">
    <location>
        <begin position="143"/>
        <end position="166"/>
    </location>
</feature>
<dbReference type="PANTHER" id="PTHR30413">
    <property type="entry name" value="INNER MEMBRANE TRANSPORT PERMEASE"/>
    <property type="match status" value="1"/>
</dbReference>
<evidence type="ECO:0000256" key="2">
    <source>
        <dbReference type="ARBA" id="ARBA00007783"/>
    </source>
</evidence>
<evidence type="ECO:0000256" key="1">
    <source>
        <dbReference type="ARBA" id="ARBA00004651"/>
    </source>
</evidence>
<dbReference type="Proteomes" id="UP001465426">
    <property type="component" value="Unassembled WGS sequence"/>
</dbReference>